<evidence type="ECO:0000256" key="4">
    <source>
        <dbReference type="ARBA" id="ARBA00022729"/>
    </source>
</evidence>
<accession>A0A392QRU3</accession>
<evidence type="ECO:0000313" key="9">
    <source>
        <dbReference type="Proteomes" id="UP000265520"/>
    </source>
</evidence>
<dbReference type="InterPro" id="IPR000209">
    <property type="entry name" value="Peptidase_S8/S53_dom"/>
</dbReference>
<dbReference type="PROSITE" id="PS00138">
    <property type="entry name" value="SUBTILASE_SER"/>
    <property type="match status" value="1"/>
</dbReference>
<dbReference type="Pfam" id="PF00082">
    <property type="entry name" value="Peptidase_S8"/>
    <property type="match status" value="1"/>
</dbReference>
<comment type="subcellular location">
    <subcellularLocation>
        <location evidence="1">Secreted</location>
    </subcellularLocation>
</comment>
<dbReference type="InterPro" id="IPR036852">
    <property type="entry name" value="Peptidase_S8/S53_dom_sf"/>
</dbReference>
<evidence type="ECO:0000256" key="6">
    <source>
        <dbReference type="ARBA" id="ARBA00022825"/>
    </source>
</evidence>
<protein>
    <submittedName>
        <fullName evidence="8">Subtilisin-like serine protease</fullName>
    </submittedName>
</protein>
<dbReference type="AlphaFoldDB" id="A0A392QRU3"/>
<dbReference type="GO" id="GO:0005576">
    <property type="term" value="C:extracellular region"/>
    <property type="evidence" value="ECO:0007669"/>
    <property type="project" value="UniProtKB-SubCell"/>
</dbReference>
<keyword evidence="4" id="KW-0732">Signal</keyword>
<dbReference type="InterPro" id="IPR045051">
    <property type="entry name" value="SBT"/>
</dbReference>
<feature type="domain" description="Peptidase S8/S53" evidence="7">
    <location>
        <begin position="1"/>
        <end position="54"/>
    </location>
</feature>
<evidence type="ECO:0000256" key="2">
    <source>
        <dbReference type="ARBA" id="ARBA00011073"/>
    </source>
</evidence>
<keyword evidence="9" id="KW-1185">Reference proteome</keyword>
<keyword evidence="3 8" id="KW-0645">Protease</keyword>
<dbReference type="Proteomes" id="UP000265520">
    <property type="component" value="Unassembled WGS sequence"/>
</dbReference>
<keyword evidence="5" id="KW-0378">Hydrolase</keyword>
<evidence type="ECO:0000313" key="8">
    <source>
        <dbReference type="EMBL" id="MCI26350.1"/>
    </source>
</evidence>
<dbReference type="PANTHER" id="PTHR10795">
    <property type="entry name" value="PROPROTEIN CONVERTASE SUBTILISIN/KEXIN"/>
    <property type="match status" value="1"/>
</dbReference>
<dbReference type="GO" id="GO:0004252">
    <property type="term" value="F:serine-type endopeptidase activity"/>
    <property type="evidence" value="ECO:0007669"/>
    <property type="project" value="InterPro"/>
</dbReference>
<evidence type="ECO:0000256" key="5">
    <source>
        <dbReference type="ARBA" id="ARBA00022801"/>
    </source>
</evidence>
<name>A0A392QRU3_9FABA</name>
<dbReference type="GO" id="GO:0006508">
    <property type="term" value="P:proteolysis"/>
    <property type="evidence" value="ECO:0007669"/>
    <property type="project" value="UniProtKB-KW"/>
</dbReference>
<proteinExistence type="inferred from homology"/>
<reference evidence="8 9" key="1">
    <citation type="journal article" date="2018" name="Front. Plant Sci.">
        <title>Red Clover (Trifolium pratense) and Zigzag Clover (T. medium) - A Picture of Genomic Similarities and Differences.</title>
        <authorList>
            <person name="Dluhosova J."/>
            <person name="Istvanek J."/>
            <person name="Nedelnik J."/>
            <person name="Repkova J."/>
        </authorList>
    </citation>
    <scope>NUCLEOTIDE SEQUENCE [LARGE SCALE GENOMIC DNA]</scope>
    <source>
        <strain evidence="9">cv. 10/8</strain>
        <tissue evidence="8">Leaf</tissue>
    </source>
</reference>
<keyword evidence="6" id="KW-0720">Serine protease</keyword>
<dbReference type="SUPFAM" id="SSF52743">
    <property type="entry name" value="Subtilisin-like"/>
    <property type="match status" value="1"/>
</dbReference>
<comment type="caution">
    <text evidence="8">The sequence shown here is derived from an EMBL/GenBank/DDBJ whole genome shotgun (WGS) entry which is preliminary data.</text>
</comment>
<evidence type="ECO:0000259" key="7">
    <source>
        <dbReference type="Pfam" id="PF00082"/>
    </source>
</evidence>
<evidence type="ECO:0000256" key="3">
    <source>
        <dbReference type="ARBA" id="ARBA00022670"/>
    </source>
</evidence>
<dbReference type="InterPro" id="IPR023828">
    <property type="entry name" value="Peptidase_S8_Ser-AS"/>
</dbReference>
<sequence>MKPDISAPGVNILAAYSPLGKSITDMDDKRMFKYNIETGTSMACPHVAGVVAYVNMLMDLGISIHNKPFILDLFMTSLSKIMCKCFVIMVMMKTKLNKLVEIIPVAMELLKDPR</sequence>
<comment type="similarity">
    <text evidence="2">Belongs to the peptidase S8 family.</text>
</comment>
<evidence type="ECO:0000256" key="1">
    <source>
        <dbReference type="ARBA" id="ARBA00004613"/>
    </source>
</evidence>
<organism evidence="8 9">
    <name type="scientific">Trifolium medium</name>
    <dbReference type="NCBI Taxonomy" id="97028"/>
    <lineage>
        <taxon>Eukaryota</taxon>
        <taxon>Viridiplantae</taxon>
        <taxon>Streptophyta</taxon>
        <taxon>Embryophyta</taxon>
        <taxon>Tracheophyta</taxon>
        <taxon>Spermatophyta</taxon>
        <taxon>Magnoliopsida</taxon>
        <taxon>eudicotyledons</taxon>
        <taxon>Gunneridae</taxon>
        <taxon>Pentapetalae</taxon>
        <taxon>rosids</taxon>
        <taxon>fabids</taxon>
        <taxon>Fabales</taxon>
        <taxon>Fabaceae</taxon>
        <taxon>Papilionoideae</taxon>
        <taxon>50 kb inversion clade</taxon>
        <taxon>NPAAA clade</taxon>
        <taxon>Hologalegina</taxon>
        <taxon>IRL clade</taxon>
        <taxon>Trifolieae</taxon>
        <taxon>Trifolium</taxon>
    </lineage>
</organism>
<dbReference type="Gene3D" id="3.40.50.200">
    <property type="entry name" value="Peptidase S8/S53 domain"/>
    <property type="match status" value="1"/>
</dbReference>
<dbReference type="EMBL" id="LXQA010152719">
    <property type="protein sequence ID" value="MCI26350.1"/>
    <property type="molecule type" value="Genomic_DNA"/>
</dbReference>